<name>A0AAX4PI84_9CHLO</name>
<dbReference type="PRINTS" id="PR00176">
    <property type="entry name" value="NANEUSMPORT"/>
</dbReference>
<sequence length="596" mass="64893">MPKWWSLGTGSAAASRDGVMPTTSAAAASSSMPKERKSTFASNSQYILCCLGSAIGLGNMLRFPNHCYRYGGFGFLLPYLFAVLLIGVPMLGAETMLGQMTQRSAVKAFSMIRPKLWGLGALVTWAAFMVVSYYNVIMAWSLQYLFYSFQSPLPWGNTTASAKDFFFGTVLRMGGPDGAEVWTLDDGMGPVNWALLLALLAQWSLIFFCIFNLQKTAQWIVLITVPVPLVLIVVMVIYGLTKPGSSQGVMAYINPASNPGAILSLDAWVDASSQIFFGLSLSVGVMIAFSSHQPRESKVVANTWIVAIGNSMTSIVAGFAVFALLGHFASTSGVELDEVASAGYILSFQTFPATFATFAGKGAPQAFSVIFFLTLILLGIDSAMSLVEAVCEAFIDNNEWCRRHPPVVVFAFCFTGFLCSILMASKSGYYVLDILDHFSSAYLMLVGGALSAIVIGWLYPADKIVRQVKNSANQDAFWLPFLWTYAIKFVTPAILILLFLYNFVRDCMRPYNGYPQWALVCFGWVPCLIIPVLAFAIPSFLFEKPSQAFACAGKIAKVMPRGQELTGVKGQMATVEEDEEVVVGTSRSSVVHVDEV</sequence>
<dbReference type="InterPro" id="IPR000175">
    <property type="entry name" value="Na/ntran_symport"/>
</dbReference>
<evidence type="ECO:0000313" key="8">
    <source>
        <dbReference type="Proteomes" id="UP001472866"/>
    </source>
</evidence>
<dbReference type="SUPFAM" id="SSF161070">
    <property type="entry name" value="SNF-like"/>
    <property type="match status" value="1"/>
</dbReference>
<feature type="transmembrane region" description="Helical" evidence="6">
    <location>
        <begin position="75"/>
        <end position="95"/>
    </location>
</feature>
<dbReference type="NCBIfam" id="NF037979">
    <property type="entry name" value="Na_transp"/>
    <property type="match status" value="1"/>
</dbReference>
<feature type="transmembrane region" description="Helical" evidence="6">
    <location>
        <begin position="220"/>
        <end position="240"/>
    </location>
</feature>
<feature type="transmembrane region" description="Helical" evidence="6">
    <location>
        <begin position="275"/>
        <end position="292"/>
    </location>
</feature>
<comment type="subcellular location">
    <subcellularLocation>
        <location evidence="1">Membrane</location>
        <topology evidence="1">Multi-pass membrane protein</topology>
    </subcellularLocation>
</comment>
<dbReference type="GO" id="GO:0035725">
    <property type="term" value="P:sodium ion transmembrane transport"/>
    <property type="evidence" value="ECO:0007669"/>
    <property type="project" value="TreeGrafter"/>
</dbReference>
<reference evidence="7 8" key="1">
    <citation type="submission" date="2024-03" db="EMBL/GenBank/DDBJ databases">
        <title>Complete genome sequence of the green alga Chloropicon roscoffensis RCC1871.</title>
        <authorList>
            <person name="Lemieux C."/>
            <person name="Pombert J.-F."/>
            <person name="Otis C."/>
            <person name="Turmel M."/>
        </authorList>
    </citation>
    <scope>NUCLEOTIDE SEQUENCE [LARGE SCALE GENOMIC DNA]</scope>
    <source>
        <strain evidence="7 8">RCC1871</strain>
    </source>
</reference>
<dbReference type="PANTHER" id="PTHR11616:SF240">
    <property type="entry name" value="BLOATED TUBULES, ISOFORM B-RELATED"/>
    <property type="match status" value="1"/>
</dbReference>
<dbReference type="GO" id="GO:0005886">
    <property type="term" value="C:plasma membrane"/>
    <property type="evidence" value="ECO:0007669"/>
    <property type="project" value="TreeGrafter"/>
</dbReference>
<feature type="transmembrane region" description="Helical" evidence="6">
    <location>
        <begin position="407"/>
        <end position="429"/>
    </location>
</feature>
<dbReference type="PANTHER" id="PTHR11616">
    <property type="entry name" value="SODIUM/CHLORIDE DEPENDENT TRANSPORTER"/>
    <property type="match status" value="1"/>
</dbReference>
<feature type="transmembrane region" description="Helical" evidence="6">
    <location>
        <begin position="46"/>
        <end position="63"/>
    </location>
</feature>
<dbReference type="InterPro" id="IPR037272">
    <property type="entry name" value="SNS_sf"/>
</dbReference>
<evidence type="ECO:0000256" key="2">
    <source>
        <dbReference type="ARBA" id="ARBA00022448"/>
    </source>
</evidence>
<dbReference type="Pfam" id="PF00209">
    <property type="entry name" value="SNF"/>
    <property type="match status" value="1"/>
</dbReference>
<keyword evidence="2" id="KW-0813">Transport</keyword>
<feature type="transmembrane region" description="Helical" evidence="6">
    <location>
        <begin position="193"/>
        <end position="213"/>
    </location>
</feature>
<feature type="transmembrane region" description="Helical" evidence="6">
    <location>
        <begin position="116"/>
        <end position="142"/>
    </location>
</feature>
<dbReference type="AlphaFoldDB" id="A0AAX4PI84"/>
<keyword evidence="3 6" id="KW-0812">Transmembrane</keyword>
<feature type="transmembrane region" description="Helical" evidence="6">
    <location>
        <begin position="516"/>
        <end position="541"/>
    </location>
</feature>
<evidence type="ECO:0000256" key="6">
    <source>
        <dbReference type="SAM" id="Phobius"/>
    </source>
</evidence>
<evidence type="ECO:0000313" key="7">
    <source>
        <dbReference type="EMBL" id="WZN65730.1"/>
    </source>
</evidence>
<keyword evidence="5 6" id="KW-0472">Membrane</keyword>
<keyword evidence="4 6" id="KW-1133">Transmembrane helix</keyword>
<organism evidence="7 8">
    <name type="scientific">Chloropicon roscoffensis</name>
    <dbReference type="NCBI Taxonomy" id="1461544"/>
    <lineage>
        <taxon>Eukaryota</taxon>
        <taxon>Viridiplantae</taxon>
        <taxon>Chlorophyta</taxon>
        <taxon>Chloropicophyceae</taxon>
        <taxon>Chloropicales</taxon>
        <taxon>Chloropicaceae</taxon>
        <taxon>Chloropicon</taxon>
    </lineage>
</organism>
<evidence type="ECO:0000256" key="4">
    <source>
        <dbReference type="ARBA" id="ARBA00022989"/>
    </source>
</evidence>
<gene>
    <name evidence="7" type="ORF">HKI87_13g72920</name>
</gene>
<feature type="transmembrane region" description="Helical" evidence="6">
    <location>
        <begin position="366"/>
        <end position="387"/>
    </location>
</feature>
<feature type="transmembrane region" description="Helical" evidence="6">
    <location>
        <begin position="481"/>
        <end position="504"/>
    </location>
</feature>
<feature type="transmembrane region" description="Helical" evidence="6">
    <location>
        <begin position="304"/>
        <end position="329"/>
    </location>
</feature>
<keyword evidence="8" id="KW-1185">Reference proteome</keyword>
<evidence type="ECO:0000256" key="1">
    <source>
        <dbReference type="ARBA" id="ARBA00004141"/>
    </source>
</evidence>
<dbReference type="Proteomes" id="UP001472866">
    <property type="component" value="Chromosome 13"/>
</dbReference>
<feature type="transmembrane region" description="Helical" evidence="6">
    <location>
        <begin position="441"/>
        <end position="461"/>
    </location>
</feature>
<evidence type="ECO:0000256" key="5">
    <source>
        <dbReference type="ARBA" id="ARBA00023136"/>
    </source>
</evidence>
<dbReference type="EMBL" id="CP151513">
    <property type="protein sequence ID" value="WZN65730.1"/>
    <property type="molecule type" value="Genomic_DNA"/>
</dbReference>
<dbReference type="PROSITE" id="PS50267">
    <property type="entry name" value="NA_NEUROTRAN_SYMP_3"/>
    <property type="match status" value="1"/>
</dbReference>
<evidence type="ECO:0000256" key="3">
    <source>
        <dbReference type="ARBA" id="ARBA00022692"/>
    </source>
</evidence>
<accession>A0AAX4PI84</accession>
<proteinExistence type="predicted"/>
<protein>
    <submittedName>
        <fullName evidence="7">Sodium/chloride symporter</fullName>
    </submittedName>
</protein>